<dbReference type="PROSITE" id="PS51007">
    <property type="entry name" value="CYTC"/>
    <property type="match status" value="2"/>
</dbReference>
<keyword evidence="2 7" id="KW-0349">Heme</keyword>
<dbReference type="InterPro" id="IPR004852">
    <property type="entry name" value="Di-haem_cyt_c_peroxidsae"/>
</dbReference>
<sequence length="564" mass="62261">MYRSVISLIFCFAANLPAEVDLRLNFSHQLKGKALIADSLRYKNASSEVYSSTRLSYLVSGIALHAENGQIYNVSELVGYIDDSSSRHSIQLADVPAGKYSALSFYIGLDQQQNHSNPALYPANHPLNPNLNNMHWDWQGGYIFMALEGHCRQPGEKMPTGYAYHFANDANRTRVMLEAEIDLQTDSAALISFDIAKLLSQISFADDGATTHSQAGDPVAEKIRAAIPSAFQLQAVAPVRAMPSQPVVEAIDLPASITPHPITLPKYIPIPKLPLDNPLLTERVELGEMLFHETKLSRTNELSCASCHQGETLSDPRQFSPGVDGKHNQRHSMPLVNLAWKKSFFWDGRASSLRLQALMPIEDHLEMDESLDKVVAKLENDPVYQNLFAAAFGSAAISAENIGLAMENFLLTQMSFDSKFDRASKGLDKLTKEEQRGFELFFTEFEPRLGKFGADCFHCHGGALFTDHSFHNNGLTTNDDIGLAATTGKASDRYKFSTPSLRNISLTAPYMHDGRFSSLEQVIDHYNSPIEASATLDPNLAKHPQGLGLSAEDKNALIAFLKTL</sequence>
<protein>
    <submittedName>
        <fullName evidence="9">Cytochrome C peroxidase</fullName>
    </submittedName>
</protein>
<dbReference type="GO" id="GO:0020037">
    <property type="term" value="F:heme binding"/>
    <property type="evidence" value="ECO:0007669"/>
    <property type="project" value="InterPro"/>
</dbReference>
<evidence type="ECO:0000313" key="9">
    <source>
        <dbReference type="EMBL" id="MBK1792249.1"/>
    </source>
</evidence>
<dbReference type="Proteomes" id="UP000624703">
    <property type="component" value="Unassembled WGS sequence"/>
</dbReference>
<evidence type="ECO:0000256" key="6">
    <source>
        <dbReference type="ARBA" id="ARBA00023004"/>
    </source>
</evidence>
<keyword evidence="9" id="KW-0575">Peroxidase</keyword>
<dbReference type="GO" id="GO:0004130">
    <property type="term" value="F:cytochrome-c peroxidase activity"/>
    <property type="evidence" value="ECO:0007669"/>
    <property type="project" value="TreeGrafter"/>
</dbReference>
<keyword evidence="10" id="KW-1185">Reference proteome</keyword>
<dbReference type="InterPro" id="IPR036909">
    <property type="entry name" value="Cyt_c-like_dom_sf"/>
</dbReference>
<evidence type="ECO:0000256" key="2">
    <source>
        <dbReference type="ARBA" id="ARBA00022617"/>
    </source>
</evidence>
<keyword evidence="3 7" id="KW-0479">Metal-binding</keyword>
<reference evidence="9" key="1">
    <citation type="submission" date="2021-01" db="EMBL/GenBank/DDBJ databases">
        <title>Modified the classification status of verrucomicrobia.</title>
        <authorList>
            <person name="Feng X."/>
        </authorList>
    </citation>
    <scope>NUCLEOTIDE SEQUENCE</scope>
    <source>
        <strain evidence="9">_KCTC 22039</strain>
    </source>
</reference>
<gene>
    <name evidence="9" type="ORF">JIN82_13890</name>
</gene>
<dbReference type="EMBL" id="JAENIM010000044">
    <property type="protein sequence ID" value="MBK1792249.1"/>
    <property type="molecule type" value="Genomic_DNA"/>
</dbReference>
<dbReference type="Gene3D" id="1.10.760.10">
    <property type="entry name" value="Cytochrome c-like domain"/>
    <property type="match status" value="2"/>
</dbReference>
<feature type="domain" description="Cytochrome c" evidence="8">
    <location>
        <begin position="282"/>
        <end position="382"/>
    </location>
</feature>
<keyword evidence="4" id="KW-0732">Signal</keyword>
<dbReference type="GO" id="GO:0009055">
    <property type="term" value="F:electron transfer activity"/>
    <property type="evidence" value="ECO:0007669"/>
    <property type="project" value="InterPro"/>
</dbReference>
<comment type="subcellular location">
    <subcellularLocation>
        <location evidence="1">Cell envelope</location>
    </subcellularLocation>
</comment>
<dbReference type="AlphaFoldDB" id="A0A8J7ME66"/>
<evidence type="ECO:0000259" key="8">
    <source>
        <dbReference type="PROSITE" id="PS51007"/>
    </source>
</evidence>
<dbReference type="GO" id="GO:0030313">
    <property type="term" value="C:cell envelope"/>
    <property type="evidence" value="ECO:0007669"/>
    <property type="project" value="UniProtKB-SubCell"/>
</dbReference>
<evidence type="ECO:0000256" key="7">
    <source>
        <dbReference type="PROSITE-ProRule" id="PRU00433"/>
    </source>
</evidence>
<evidence type="ECO:0000313" key="10">
    <source>
        <dbReference type="Proteomes" id="UP000624703"/>
    </source>
</evidence>
<accession>A0A8J7ME66</accession>
<evidence type="ECO:0000256" key="1">
    <source>
        <dbReference type="ARBA" id="ARBA00004196"/>
    </source>
</evidence>
<proteinExistence type="predicted"/>
<organism evidence="9 10">
    <name type="scientific">Persicirhabdus sediminis</name>
    <dbReference type="NCBI Taxonomy" id="454144"/>
    <lineage>
        <taxon>Bacteria</taxon>
        <taxon>Pseudomonadati</taxon>
        <taxon>Verrucomicrobiota</taxon>
        <taxon>Verrucomicrobiia</taxon>
        <taxon>Verrucomicrobiales</taxon>
        <taxon>Verrucomicrobiaceae</taxon>
        <taxon>Persicirhabdus</taxon>
    </lineage>
</organism>
<evidence type="ECO:0000256" key="5">
    <source>
        <dbReference type="ARBA" id="ARBA00023002"/>
    </source>
</evidence>
<comment type="caution">
    <text evidence="9">The sequence shown here is derived from an EMBL/GenBank/DDBJ whole genome shotgun (WGS) entry which is preliminary data.</text>
</comment>
<name>A0A8J7ME66_9BACT</name>
<dbReference type="InterPro" id="IPR009056">
    <property type="entry name" value="Cyt_c-like_dom"/>
</dbReference>
<evidence type="ECO:0000256" key="4">
    <source>
        <dbReference type="ARBA" id="ARBA00022729"/>
    </source>
</evidence>
<dbReference type="PANTHER" id="PTHR30600">
    <property type="entry name" value="CYTOCHROME C PEROXIDASE-RELATED"/>
    <property type="match status" value="1"/>
</dbReference>
<keyword evidence="5" id="KW-0560">Oxidoreductase</keyword>
<dbReference type="PANTHER" id="PTHR30600:SF10">
    <property type="entry name" value="BLL6722 PROTEIN"/>
    <property type="match status" value="1"/>
</dbReference>
<feature type="domain" description="Cytochrome c" evidence="8">
    <location>
        <begin position="432"/>
        <end position="564"/>
    </location>
</feature>
<dbReference type="InterPro" id="IPR046863">
    <property type="entry name" value="MbnP-like_dom"/>
</dbReference>
<keyword evidence="6 7" id="KW-0408">Iron</keyword>
<dbReference type="SUPFAM" id="SSF46626">
    <property type="entry name" value="Cytochrome c"/>
    <property type="match status" value="2"/>
</dbReference>
<dbReference type="Pfam" id="PF20243">
    <property type="entry name" value="MbnP"/>
    <property type="match status" value="1"/>
</dbReference>
<evidence type="ECO:0000256" key="3">
    <source>
        <dbReference type="ARBA" id="ARBA00022723"/>
    </source>
</evidence>
<dbReference type="InterPro" id="IPR051395">
    <property type="entry name" value="Cytochrome_c_Peroxidase/MauG"/>
</dbReference>
<dbReference type="Pfam" id="PF03150">
    <property type="entry name" value="CCP_MauG"/>
    <property type="match status" value="1"/>
</dbReference>
<dbReference type="GO" id="GO:0046872">
    <property type="term" value="F:metal ion binding"/>
    <property type="evidence" value="ECO:0007669"/>
    <property type="project" value="UniProtKB-KW"/>
</dbReference>